<name>A0A3M7RUX5_BRAPC</name>
<evidence type="ECO:0000313" key="2">
    <source>
        <dbReference type="Proteomes" id="UP000276133"/>
    </source>
</evidence>
<dbReference type="AlphaFoldDB" id="A0A3M7RUX5"/>
<keyword evidence="2" id="KW-1185">Reference proteome</keyword>
<sequence length="86" mass="10276">MNNINAIDTLDLDVELNSESSSSVHIVKNHLHQQLHDHTEDYADDIEPPIQKRNKRTQFIYEFYRKVNDLEEAFKLIENYEIEECK</sequence>
<dbReference type="Proteomes" id="UP000276133">
    <property type="component" value="Unassembled WGS sequence"/>
</dbReference>
<organism evidence="1 2">
    <name type="scientific">Brachionus plicatilis</name>
    <name type="common">Marine rotifer</name>
    <name type="synonym">Brachionus muelleri</name>
    <dbReference type="NCBI Taxonomy" id="10195"/>
    <lineage>
        <taxon>Eukaryota</taxon>
        <taxon>Metazoa</taxon>
        <taxon>Spiralia</taxon>
        <taxon>Gnathifera</taxon>
        <taxon>Rotifera</taxon>
        <taxon>Eurotatoria</taxon>
        <taxon>Monogononta</taxon>
        <taxon>Pseudotrocha</taxon>
        <taxon>Ploima</taxon>
        <taxon>Brachionidae</taxon>
        <taxon>Brachionus</taxon>
    </lineage>
</organism>
<evidence type="ECO:0000313" key="1">
    <source>
        <dbReference type="EMBL" id="RNA27371.1"/>
    </source>
</evidence>
<reference evidence="1 2" key="1">
    <citation type="journal article" date="2018" name="Sci. Rep.">
        <title>Genomic signatures of local adaptation to the degree of environmental predictability in rotifers.</title>
        <authorList>
            <person name="Franch-Gras L."/>
            <person name="Hahn C."/>
            <person name="Garcia-Roger E.M."/>
            <person name="Carmona M.J."/>
            <person name="Serra M."/>
            <person name="Gomez A."/>
        </authorList>
    </citation>
    <scope>NUCLEOTIDE SEQUENCE [LARGE SCALE GENOMIC DNA]</scope>
    <source>
        <strain evidence="1">HYR1</strain>
    </source>
</reference>
<proteinExistence type="predicted"/>
<gene>
    <name evidence="1" type="ORF">BpHYR1_003523</name>
</gene>
<accession>A0A3M7RUX5</accession>
<dbReference type="EMBL" id="REGN01002552">
    <property type="protein sequence ID" value="RNA27371.1"/>
    <property type="molecule type" value="Genomic_DNA"/>
</dbReference>
<protein>
    <submittedName>
        <fullName evidence="1">Uncharacterized protein</fullName>
    </submittedName>
</protein>
<comment type="caution">
    <text evidence="1">The sequence shown here is derived from an EMBL/GenBank/DDBJ whole genome shotgun (WGS) entry which is preliminary data.</text>
</comment>